<evidence type="ECO:0000256" key="3">
    <source>
        <dbReference type="ARBA" id="ARBA00022691"/>
    </source>
</evidence>
<organism evidence="7 8">
    <name type="scientific">Cochliobolus carbonum (strain 26-R-13)</name>
    <name type="common">Maize leaf spot fungus</name>
    <name type="synonym">Bipolaris zeicola</name>
    <dbReference type="NCBI Taxonomy" id="930089"/>
    <lineage>
        <taxon>Eukaryota</taxon>
        <taxon>Fungi</taxon>
        <taxon>Dikarya</taxon>
        <taxon>Ascomycota</taxon>
        <taxon>Pezizomycotina</taxon>
        <taxon>Dothideomycetes</taxon>
        <taxon>Pleosporomycetidae</taxon>
        <taxon>Pleosporales</taxon>
        <taxon>Pleosporineae</taxon>
        <taxon>Pleosporaceae</taxon>
        <taxon>Bipolaris</taxon>
    </lineage>
</organism>
<accession>W6Y1R9</accession>
<dbReference type="Proteomes" id="UP000053841">
    <property type="component" value="Unassembled WGS sequence"/>
</dbReference>
<feature type="region of interest" description="Disordered" evidence="5">
    <location>
        <begin position="79"/>
        <end position="98"/>
    </location>
</feature>
<evidence type="ECO:0000256" key="4">
    <source>
        <dbReference type="SAM" id="Coils"/>
    </source>
</evidence>
<keyword evidence="1" id="KW-0489">Methyltransferase</keyword>
<proteinExistence type="predicted"/>
<feature type="compositionally biased region" description="Basic and acidic residues" evidence="5">
    <location>
        <begin position="457"/>
        <end position="467"/>
    </location>
</feature>
<feature type="domain" description="SET" evidence="6">
    <location>
        <begin position="25"/>
        <end position="281"/>
    </location>
</feature>
<feature type="coiled-coil region" evidence="4">
    <location>
        <begin position="313"/>
        <end position="340"/>
    </location>
</feature>
<feature type="region of interest" description="Disordered" evidence="5">
    <location>
        <begin position="452"/>
        <end position="475"/>
    </location>
</feature>
<evidence type="ECO:0000313" key="8">
    <source>
        <dbReference type="Proteomes" id="UP000053841"/>
    </source>
</evidence>
<feature type="compositionally biased region" description="Acidic residues" evidence="5">
    <location>
        <begin position="81"/>
        <end position="91"/>
    </location>
</feature>
<evidence type="ECO:0000256" key="2">
    <source>
        <dbReference type="ARBA" id="ARBA00022679"/>
    </source>
</evidence>
<dbReference type="PANTHER" id="PTHR13271:SF34">
    <property type="entry name" value="N-LYSINE METHYLTRANSFERASE SETD6"/>
    <property type="match status" value="1"/>
</dbReference>
<dbReference type="SUPFAM" id="SSF82199">
    <property type="entry name" value="SET domain"/>
    <property type="match status" value="1"/>
</dbReference>
<dbReference type="SUPFAM" id="SSF81822">
    <property type="entry name" value="RuBisCo LSMT C-terminal, substrate-binding domain"/>
    <property type="match status" value="1"/>
</dbReference>
<dbReference type="STRING" id="930089.W6Y1R9"/>
<dbReference type="GO" id="GO:0016279">
    <property type="term" value="F:protein-lysine N-methyltransferase activity"/>
    <property type="evidence" value="ECO:0007669"/>
    <property type="project" value="TreeGrafter"/>
</dbReference>
<dbReference type="KEGG" id="bze:COCCADRAFT_107716"/>
<dbReference type="PROSITE" id="PS50280">
    <property type="entry name" value="SET"/>
    <property type="match status" value="1"/>
</dbReference>
<dbReference type="GO" id="GO:0005634">
    <property type="term" value="C:nucleus"/>
    <property type="evidence" value="ECO:0007669"/>
    <property type="project" value="TreeGrafter"/>
</dbReference>
<evidence type="ECO:0000256" key="5">
    <source>
        <dbReference type="SAM" id="MobiDB-lite"/>
    </source>
</evidence>
<evidence type="ECO:0000256" key="1">
    <source>
        <dbReference type="ARBA" id="ARBA00022603"/>
    </source>
</evidence>
<evidence type="ECO:0000259" key="6">
    <source>
        <dbReference type="PROSITE" id="PS50280"/>
    </source>
</evidence>
<sequence>MADFQSASSRFLAWFKDCGGIFRDDLLEIRDLRSKDAGRGIIAKQDIPEDTTLFTIPRNIIISIQTSDLAEKLPGIFEQPVDADDDDDNGDSQDHEPEALDSWGSLILVMLYEYLQGEASRWKTYLDILPQAFETPIFWTANELKELEGTSLTTEKIGKGESDRMLRERILPIITSHPDVFFPPGAPRLDKEDLLPLAHRMGSTIMAYAFDLENEEEQSEDEEDGWIEDRDGKSLMGMVPMADMLNANAEFNAHVHHGDQLHVTSLCESIPAGSEILNYYGPLPSSELLRRYGYVTPEHHRYDVAELPWSLVRTALAEELKLAEDIIADIERKLDSELEEFFVIERDAGEPSSYGTLTQPPVLREVSSELEEQTRAFLKALKKLDPKRKRSEAIYDTVLEKALMTRLRQYPTSAEQDESLLSKESLGKRHRMAVEVRLGEKRLLQEALALIQAGKNTAREHEEEGRAGKKAKRAS</sequence>
<dbReference type="InterPro" id="IPR036464">
    <property type="entry name" value="Rubisco_LSMT_subst-bd_sf"/>
</dbReference>
<protein>
    <recommendedName>
        <fullName evidence="6">SET domain-containing protein</fullName>
    </recommendedName>
</protein>
<keyword evidence="8" id="KW-1185">Reference proteome</keyword>
<dbReference type="InterPro" id="IPR001214">
    <property type="entry name" value="SET_dom"/>
</dbReference>
<keyword evidence="2" id="KW-0808">Transferase</keyword>
<keyword evidence="4" id="KW-0175">Coiled coil</keyword>
<gene>
    <name evidence="7" type="ORF">COCCADRAFT_107716</name>
</gene>
<dbReference type="PANTHER" id="PTHR13271">
    <property type="entry name" value="UNCHARACTERIZED PUTATIVE METHYLTRANSFERASE"/>
    <property type="match status" value="1"/>
</dbReference>
<dbReference type="eggNOG" id="KOG1338">
    <property type="taxonomic scope" value="Eukaryota"/>
</dbReference>
<evidence type="ECO:0000313" key="7">
    <source>
        <dbReference type="EMBL" id="EUC28989.1"/>
    </source>
</evidence>
<reference evidence="7 8" key="1">
    <citation type="journal article" date="2013" name="PLoS Genet.">
        <title>Comparative genome structure, secondary metabolite, and effector coding capacity across Cochliobolus pathogens.</title>
        <authorList>
            <person name="Condon B.J."/>
            <person name="Leng Y."/>
            <person name="Wu D."/>
            <person name="Bushley K.E."/>
            <person name="Ohm R.A."/>
            <person name="Otillar R."/>
            <person name="Martin J."/>
            <person name="Schackwitz W."/>
            <person name="Grimwood J."/>
            <person name="MohdZainudin N."/>
            <person name="Xue C."/>
            <person name="Wang R."/>
            <person name="Manning V.A."/>
            <person name="Dhillon B."/>
            <person name="Tu Z.J."/>
            <person name="Steffenson B.J."/>
            <person name="Salamov A."/>
            <person name="Sun H."/>
            <person name="Lowry S."/>
            <person name="LaButti K."/>
            <person name="Han J."/>
            <person name="Copeland A."/>
            <person name="Lindquist E."/>
            <person name="Barry K."/>
            <person name="Schmutz J."/>
            <person name="Baker S.E."/>
            <person name="Ciuffetti L.M."/>
            <person name="Grigoriev I.V."/>
            <person name="Zhong S."/>
            <person name="Turgeon B.G."/>
        </authorList>
    </citation>
    <scope>NUCLEOTIDE SEQUENCE [LARGE SCALE GENOMIC DNA]</scope>
    <source>
        <strain evidence="7 8">26-R-13</strain>
    </source>
</reference>
<dbReference type="InterPro" id="IPR046341">
    <property type="entry name" value="SET_dom_sf"/>
</dbReference>
<dbReference type="EMBL" id="KI964774">
    <property type="protein sequence ID" value="EUC28989.1"/>
    <property type="molecule type" value="Genomic_DNA"/>
</dbReference>
<name>W6Y1R9_COCC2</name>
<dbReference type="HOGENOM" id="CLU_017135_0_0_1"/>
<dbReference type="Pfam" id="PF00856">
    <property type="entry name" value="SET"/>
    <property type="match status" value="1"/>
</dbReference>
<dbReference type="InterPro" id="IPR050600">
    <property type="entry name" value="SETD3_SETD6_MTase"/>
</dbReference>
<dbReference type="AlphaFoldDB" id="W6Y1R9"/>
<dbReference type="Pfam" id="PF09273">
    <property type="entry name" value="Rubis-subs-bind"/>
    <property type="match status" value="1"/>
</dbReference>
<dbReference type="GO" id="GO:0032259">
    <property type="term" value="P:methylation"/>
    <property type="evidence" value="ECO:0007669"/>
    <property type="project" value="UniProtKB-KW"/>
</dbReference>
<keyword evidence="3" id="KW-0949">S-adenosyl-L-methionine</keyword>
<dbReference type="InterPro" id="IPR015353">
    <property type="entry name" value="Rubisco_LSMT_subst-bd"/>
</dbReference>
<dbReference type="Gene3D" id="3.90.1420.10">
    <property type="entry name" value="Rubisco LSMT, substrate-binding domain"/>
    <property type="match status" value="1"/>
</dbReference>
<dbReference type="GeneID" id="19143607"/>
<dbReference type="Gene3D" id="3.90.1410.10">
    <property type="entry name" value="set domain protein methyltransferase, domain 1"/>
    <property type="match status" value="1"/>
</dbReference>
<dbReference type="OrthoDB" id="341421at2759"/>
<dbReference type="RefSeq" id="XP_007716693.1">
    <property type="nucleotide sequence ID" value="XM_007718503.1"/>
</dbReference>